<keyword evidence="6" id="KW-1185">Reference proteome</keyword>
<sequence>MSYDSSTIGDHLRVLDGGLHTTLQDVGRFGYRWYGVTPGGAMDGQTLAVANLLVGNPPGVGALECSFAGPSLFFPQSTWIGLCGGRFDIRVDGQAVPVNKPLWLESGATLQIGTALAGARLYLAVQGGFRIQETLGSQSTLTRFQLGGVDGRTLTAGDILPIRRQNAPPLQGLAQLGERVWAPRWRVADETGSKTGVITIRALIGEQYHLFAPDVQRAFFEQAFRIDVKSDRMGLRLAGETVTPPTMDMRSEPVVFGSVQVPASGQPIILMADCQTTGGYPKIATVIGADLPKLAQARPHDVVRFVQVDLAHAVGARRQQAAQQALLARQIADQRNSLPPAGV</sequence>
<dbReference type="Gene3D" id="2.40.100.10">
    <property type="entry name" value="Cyclophilin-like"/>
    <property type="match status" value="1"/>
</dbReference>
<dbReference type="SUPFAM" id="SSF50891">
    <property type="entry name" value="Cyclophilin-like"/>
    <property type="match status" value="1"/>
</dbReference>
<feature type="domain" description="Carboxyltransferase" evidence="4">
    <location>
        <begin position="33"/>
        <end position="323"/>
    </location>
</feature>
<dbReference type="InterPro" id="IPR052708">
    <property type="entry name" value="PxpC"/>
</dbReference>
<reference evidence="6" key="1">
    <citation type="journal article" date="2019" name="Int. J. Syst. Evol. Microbiol.">
        <title>The Global Catalogue of Microorganisms (GCM) 10K type strain sequencing project: providing services to taxonomists for standard genome sequencing and annotation.</title>
        <authorList>
            <consortium name="The Broad Institute Genomics Platform"/>
            <consortium name="The Broad Institute Genome Sequencing Center for Infectious Disease"/>
            <person name="Wu L."/>
            <person name="Ma J."/>
        </authorList>
    </citation>
    <scope>NUCLEOTIDE SEQUENCE [LARGE SCALE GENOMIC DNA]</scope>
    <source>
        <strain evidence="6">CGMCC 1.12286</strain>
    </source>
</reference>
<dbReference type="SMART" id="SM00797">
    <property type="entry name" value="AHS2"/>
    <property type="match status" value="1"/>
</dbReference>
<dbReference type="PANTHER" id="PTHR43309:SF3">
    <property type="entry name" value="5-OXOPROLINASE SUBUNIT C"/>
    <property type="match status" value="1"/>
</dbReference>
<evidence type="ECO:0000313" key="6">
    <source>
        <dbReference type="Proteomes" id="UP001597079"/>
    </source>
</evidence>
<name>A0ABW4JJY2_9BACL</name>
<dbReference type="PANTHER" id="PTHR43309">
    <property type="entry name" value="5-OXOPROLINASE SUBUNIT C"/>
    <property type="match status" value="1"/>
</dbReference>
<dbReference type="Proteomes" id="UP001597079">
    <property type="component" value="Unassembled WGS sequence"/>
</dbReference>
<evidence type="ECO:0000256" key="1">
    <source>
        <dbReference type="ARBA" id="ARBA00022741"/>
    </source>
</evidence>
<evidence type="ECO:0000256" key="3">
    <source>
        <dbReference type="ARBA" id="ARBA00022840"/>
    </source>
</evidence>
<accession>A0ABW4JJY2</accession>
<organism evidence="5 6">
    <name type="scientific">Alicyclobacillus fodiniaquatilis</name>
    <dbReference type="NCBI Taxonomy" id="1661150"/>
    <lineage>
        <taxon>Bacteria</taxon>
        <taxon>Bacillati</taxon>
        <taxon>Bacillota</taxon>
        <taxon>Bacilli</taxon>
        <taxon>Bacillales</taxon>
        <taxon>Alicyclobacillaceae</taxon>
        <taxon>Alicyclobacillus</taxon>
    </lineage>
</organism>
<dbReference type="EMBL" id="JBHUCX010000035">
    <property type="protein sequence ID" value="MFD1675843.1"/>
    <property type="molecule type" value="Genomic_DNA"/>
</dbReference>
<keyword evidence="1" id="KW-0547">Nucleotide-binding</keyword>
<evidence type="ECO:0000313" key="5">
    <source>
        <dbReference type="EMBL" id="MFD1675843.1"/>
    </source>
</evidence>
<dbReference type="RefSeq" id="WP_377943723.1">
    <property type="nucleotide sequence ID" value="NZ_JBHUCX010000035.1"/>
</dbReference>
<comment type="caution">
    <text evidence="5">The sequence shown here is derived from an EMBL/GenBank/DDBJ whole genome shotgun (WGS) entry which is preliminary data.</text>
</comment>
<evidence type="ECO:0000259" key="4">
    <source>
        <dbReference type="SMART" id="SM00797"/>
    </source>
</evidence>
<keyword evidence="3" id="KW-0067">ATP-binding</keyword>
<dbReference type="Pfam" id="PF02626">
    <property type="entry name" value="CT_A_B"/>
    <property type="match status" value="1"/>
</dbReference>
<protein>
    <submittedName>
        <fullName evidence="5">Biotin-dependent carboxyltransferase family protein</fullName>
    </submittedName>
</protein>
<proteinExistence type="predicted"/>
<evidence type="ECO:0000256" key="2">
    <source>
        <dbReference type="ARBA" id="ARBA00022801"/>
    </source>
</evidence>
<gene>
    <name evidence="5" type="ORF">ACFSB2_14160</name>
</gene>
<keyword evidence="2" id="KW-0378">Hydrolase</keyword>
<dbReference type="NCBIfam" id="TIGR00724">
    <property type="entry name" value="urea_amlyse_rel"/>
    <property type="match status" value="1"/>
</dbReference>
<dbReference type="InterPro" id="IPR029000">
    <property type="entry name" value="Cyclophilin-like_dom_sf"/>
</dbReference>
<dbReference type="InterPro" id="IPR003778">
    <property type="entry name" value="CT_A_B"/>
</dbReference>